<reference evidence="1" key="3">
    <citation type="submission" date="2025-07" db="EMBL/GenBank/DDBJ databases">
        <authorList>
            <consortium name="NCBI Genome Project"/>
        </authorList>
    </citation>
    <scope>NUCLEOTIDE SEQUENCE</scope>
    <source>
        <strain evidence="1">CBS432</strain>
    </source>
</reference>
<name>A0A8B8UT07_SACPA</name>
<dbReference type="KEGG" id="spao:SPAR_I00350"/>
<dbReference type="VEuPathDB" id="FungiDB:SPAR_I00350"/>
<sequence>MVRKTVEVILPVCGDIEIVVDIKFNNTADVGIVAILATFLNAEYNVIERCVVSSWFTKGVETVLSTLSLYHLYFHHVTRGGRHINVATVVR</sequence>
<protein>
    <submittedName>
        <fullName evidence="1">Uncharacterized protein</fullName>
    </submittedName>
</protein>
<organism evidence="1">
    <name type="scientific">Saccharomyces paradoxus</name>
    <name type="common">Yeast</name>
    <name type="synonym">Saccharomyces douglasii</name>
    <dbReference type="NCBI Taxonomy" id="27291"/>
    <lineage>
        <taxon>Eukaryota</taxon>
        <taxon>Fungi</taxon>
        <taxon>Dikarya</taxon>
        <taxon>Ascomycota</taxon>
        <taxon>Saccharomycotina</taxon>
        <taxon>Saccharomycetes</taxon>
        <taxon>Saccharomycetales</taxon>
        <taxon>Saccharomycetaceae</taxon>
        <taxon>Saccharomyces</taxon>
    </lineage>
</organism>
<dbReference type="RefSeq" id="XP_033766920.1">
    <property type="nucleotide sequence ID" value="XM_033911029.1"/>
</dbReference>
<dbReference type="GeneID" id="54631239"/>
<evidence type="ECO:0000313" key="1">
    <source>
        <dbReference type="RefSeq" id="XP_033766920.1"/>
    </source>
</evidence>
<reference evidence="1" key="2">
    <citation type="submission" date="2020-01" db="EMBL/GenBank/DDBJ databases">
        <title>Population-level Yeast Reference Genomes.</title>
        <authorList>
            <person name="Yue J.-X."/>
        </authorList>
    </citation>
    <scope>NUCLEOTIDE SEQUENCE</scope>
    <source>
        <strain evidence="1">CBS432</strain>
    </source>
</reference>
<dbReference type="OrthoDB" id="4064000at2759"/>
<gene>
    <name evidence="1" type="ORF">SPAR_I00350</name>
</gene>
<dbReference type="AlphaFoldDB" id="A0A8B8UT07"/>
<reference evidence="1" key="4">
    <citation type="submission" date="2025-08" db="UniProtKB">
        <authorList>
            <consortium name="RefSeq"/>
        </authorList>
    </citation>
    <scope>IDENTIFICATION</scope>
    <source>
        <strain evidence="1">CBS432</strain>
    </source>
</reference>
<proteinExistence type="predicted"/>
<accession>A0A8B8UT07</accession>
<reference evidence="1" key="1">
    <citation type="journal article" date="2017" name="Nat. Genet.">
        <title>Contrasting evolutionary genome dynamics between domesticated and wild yeasts.</title>
        <authorList>
            <person name="Yue J.X."/>
            <person name="Li J."/>
            <person name="Aigrain L."/>
            <person name="Hallin J."/>
            <person name="Persson K."/>
            <person name="Oliver K."/>
            <person name="Bergstrom A."/>
            <person name="Coupland P."/>
            <person name="Warringer J."/>
            <person name="Lagomarsino M.C."/>
            <person name="Fischer G."/>
            <person name="Durbin R."/>
            <person name="Liti G."/>
        </authorList>
    </citation>
    <scope>NUCLEOTIDE SEQUENCE</scope>
    <source>
        <strain evidence="1">CBS432</strain>
    </source>
</reference>